<dbReference type="RefSeq" id="WP_004072196.1">
    <property type="nucleotide sequence ID" value="NZ_RHJS01000002.1"/>
</dbReference>
<keyword evidence="4" id="KW-0472">Membrane</keyword>
<dbReference type="Gene3D" id="2.40.260.10">
    <property type="entry name" value="Sortase"/>
    <property type="match status" value="1"/>
</dbReference>
<feature type="compositionally biased region" description="Gly residues" evidence="3">
    <location>
        <begin position="15"/>
        <end position="28"/>
    </location>
</feature>
<dbReference type="NCBIfam" id="TIGR03064">
    <property type="entry name" value="sortase_srtB"/>
    <property type="match status" value="1"/>
</dbReference>
<feature type="region of interest" description="Disordered" evidence="3">
    <location>
        <begin position="1"/>
        <end position="55"/>
    </location>
</feature>
<evidence type="ECO:0000256" key="1">
    <source>
        <dbReference type="ARBA" id="ARBA00022801"/>
    </source>
</evidence>
<dbReference type="eggNOG" id="COG4509">
    <property type="taxonomic scope" value="Bacteria"/>
</dbReference>
<organism evidence="6 7">
    <name type="scientific">Schaedlerella arabinosiphila</name>
    <dbReference type="NCBI Taxonomy" id="2044587"/>
    <lineage>
        <taxon>Bacteria</taxon>
        <taxon>Bacillati</taxon>
        <taxon>Bacillota</taxon>
        <taxon>Clostridia</taxon>
        <taxon>Lachnospirales</taxon>
        <taxon>Lachnospiraceae</taxon>
        <taxon>Schaedlerella</taxon>
    </lineage>
</organism>
<dbReference type="Proteomes" id="UP000474104">
    <property type="component" value="Unassembled WGS sequence"/>
</dbReference>
<dbReference type="EMBL" id="VIRB01000058">
    <property type="protein sequence ID" value="NDO68796.1"/>
    <property type="molecule type" value="Genomic_DNA"/>
</dbReference>
<name>N2AAC7_9FIRM</name>
<dbReference type="InterPro" id="IPR005754">
    <property type="entry name" value="Sortase"/>
</dbReference>
<sequence length="308" mass="34143">MENKNRKSRQAPAAGSGGRTAGKSGAGAKGRKTSAGAGRKPAKKGAGGRNKKERKKGGNLFTTLIMIVAFGILAVSIYQIVMMVLPYYSGGQEYDKVKEMAVKEPDPEEEGEEQRLGDGFQVDFDALLAENPDTVAWIRMEEPAVISYPVVKSRDNEEYLTKTFSANDNKLGAIFLDKRSHSSFTDRNSFIYGHNLKVGGEMFSQLSAYADEEFCRQHPYFFIYTPDGTTKVYQVFSAGVVKATAENYNLNYNTDEDFTNYLELCKSSSNYQVETDLNAGSRIVSLSTCTNVLEDERFLVQGVLIEEH</sequence>
<gene>
    <name evidence="6" type="primary">srtB</name>
    <name evidence="6" type="ORF">EBB54_21185</name>
    <name evidence="5" type="ORF">FMM80_08920</name>
</gene>
<dbReference type="Pfam" id="PF04203">
    <property type="entry name" value="Sortase"/>
    <property type="match status" value="1"/>
</dbReference>
<dbReference type="OrthoDB" id="9806013at2"/>
<proteinExistence type="predicted"/>
<accession>A0A426DLG2</accession>
<evidence type="ECO:0000256" key="3">
    <source>
        <dbReference type="SAM" id="MobiDB-lite"/>
    </source>
</evidence>
<feature type="transmembrane region" description="Helical" evidence="4">
    <location>
        <begin position="60"/>
        <end position="88"/>
    </location>
</feature>
<keyword evidence="4" id="KW-0812">Transmembrane</keyword>
<keyword evidence="4" id="KW-1133">Transmembrane helix</keyword>
<dbReference type="InterPro" id="IPR009835">
    <property type="entry name" value="SrtB"/>
</dbReference>
<accession>N2AAC7</accession>
<evidence type="ECO:0000313" key="8">
    <source>
        <dbReference type="Proteomes" id="UP000474104"/>
    </source>
</evidence>
<protein>
    <submittedName>
        <fullName evidence="5">Class B sortase</fullName>
        <ecNumber evidence="5 6">3.4.22.71</ecNumber>
    </submittedName>
    <submittedName>
        <fullName evidence="6">SrtB family sortase</fullName>
    </submittedName>
</protein>
<evidence type="ECO:0000313" key="7">
    <source>
        <dbReference type="Proteomes" id="UP000274920"/>
    </source>
</evidence>
<keyword evidence="1 6" id="KW-0378">Hydrolase</keyword>
<feature type="active site" description="Acyl-thioester intermediate" evidence="2">
    <location>
        <position position="289"/>
    </location>
</feature>
<dbReference type="InterPro" id="IPR023365">
    <property type="entry name" value="Sortase_dom-sf"/>
</dbReference>
<dbReference type="STRING" id="2044587.C824_05270"/>
<evidence type="ECO:0000313" key="5">
    <source>
        <dbReference type="EMBL" id="NDO68796.1"/>
    </source>
</evidence>
<dbReference type="CDD" id="cd05826">
    <property type="entry name" value="Sortase_B"/>
    <property type="match status" value="1"/>
</dbReference>
<dbReference type="EC" id="3.4.22.71" evidence="5 6"/>
<dbReference type="GO" id="GO:0016787">
    <property type="term" value="F:hydrolase activity"/>
    <property type="evidence" value="ECO:0007669"/>
    <property type="project" value="UniProtKB-KW"/>
</dbReference>
<evidence type="ECO:0000256" key="2">
    <source>
        <dbReference type="PIRSR" id="PIRSR605754-1"/>
    </source>
</evidence>
<evidence type="ECO:0000256" key="4">
    <source>
        <dbReference type="SAM" id="Phobius"/>
    </source>
</evidence>
<evidence type="ECO:0000313" key="6">
    <source>
        <dbReference type="EMBL" id="RRK33586.1"/>
    </source>
</evidence>
<dbReference type="EMBL" id="RHJS01000002">
    <property type="protein sequence ID" value="RRK33586.1"/>
    <property type="molecule type" value="Genomic_DNA"/>
</dbReference>
<feature type="active site" description="Proton donor/acceptor" evidence="2">
    <location>
        <position position="194"/>
    </location>
</feature>
<keyword evidence="7" id="KW-1185">Reference proteome</keyword>
<dbReference type="SUPFAM" id="SSF63817">
    <property type="entry name" value="Sortase"/>
    <property type="match status" value="1"/>
</dbReference>
<dbReference type="AlphaFoldDB" id="N2AAC7"/>
<reference evidence="6" key="1">
    <citation type="submission" date="2018-10" db="EMBL/GenBank/DDBJ databases">
        <title>Schaedlerella arabinophila gen. nov. sp. nov., isolated from the mouse intestinal tract and comparative analysis with the genome of the closely related altered Schaedler flora strain ASF502.</title>
        <authorList>
            <person name="Miyake S."/>
            <person name="Soh M."/>
            <person name="Seedorf H."/>
        </authorList>
    </citation>
    <scope>NUCLEOTIDE SEQUENCE [LARGE SCALE GENOMIC DNA]</scope>
    <source>
        <strain evidence="6">DSM 106076</strain>
    </source>
</reference>
<dbReference type="Proteomes" id="UP000274920">
    <property type="component" value="Unassembled WGS sequence"/>
</dbReference>
<dbReference type="HOGENOM" id="CLU_034078_3_0_9"/>
<comment type="caution">
    <text evidence="6">The sequence shown here is derived from an EMBL/GenBank/DDBJ whole genome shotgun (WGS) entry which is preliminary data.</text>
</comment>
<reference evidence="5 8" key="2">
    <citation type="submission" date="2019-07" db="EMBL/GenBank/DDBJ databases">
        <title>Draft genome sequences of 15 bacterial species constituting the stable defined intestinal microbiota of the GM15 gnotobiotic mouse model.</title>
        <authorList>
            <person name="Elie C."/>
            <person name="Mathieu A."/>
            <person name="Saliou A."/>
            <person name="Darnaud M."/>
            <person name="Leulier F."/>
            <person name="Tamellini A."/>
        </authorList>
    </citation>
    <scope>NUCLEOTIDE SEQUENCE [LARGE SCALE GENOMIC DNA]</scope>
    <source>
        <strain evidence="8">ASF 502</strain>
        <strain evidence="5">MD300</strain>
    </source>
</reference>